<reference evidence="4" key="1">
    <citation type="journal article" date="2014" name="Front. Microbiol.">
        <title>High frequency of phylogenetically diverse reductive dehalogenase-homologous genes in deep subseafloor sedimentary metagenomes.</title>
        <authorList>
            <person name="Kawai M."/>
            <person name="Futagami T."/>
            <person name="Toyoda A."/>
            <person name="Takaki Y."/>
            <person name="Nishi S."/>
            <person name="Hori S."/>
            <person name="Arai W."/>
            <person name="Tsubouchi T."/>
            <person name="Morono Y."/>
            <person name="Uchiyama I."/>
            <person name="Ito T."/>
            <person name="Fujiyama A."/>
            <person name="Inagaki F."/>
            <person name="Takami H."/>
        </authorList>
    </citation>
    <scope>NUCLEOTIDE SEQUENCE</scope>
    <source>
        <strain evidence="4">Expedition CK06-06</strain>
    </source>
</reference>
<dbReference type="GO" id="GO:0046914">
    <property type="term" value="F:transition metal ion binding"/>
    <property type="evidence" value="ECO:0007669"/>
    <property type="project" value="TreeGrafter"/>
</dbReference>
<feature type="non-terminal residue" evidence="4">
    <location>
        <position position="180"/>
    </location>
</feature>
<evidence type="ECO:0000256" key="2">
    <source>
        <dbReference type="ARBA" id="ARBA00022448"/>
    </source>
</evidence>
<evidence type="ECO:0000256" key="1">
    <source>
        <dbReference type="ARBA" id="ARBA00009477"/>
    </source>
</evidence>
<dbReference type="InterPro" id="IPR051909">
    <property type="entry name" value="MFP_Cation_Efflux"/>
</dbReference>
<sequence>MIKAGQEIIIIADLTNLWLKADIYESELEKIKVGSTTEVFFSYSPEKSYQGEITFIYPTVKQNTRTVEVRIDIQNINDELKPSMFGNVIIKGKDLGEVSTIPETAVLRSGKRNMVILSLGEGKFKPVDVNLGLYSEGYYQVLSGVRLNDVIVSSGQFMIDSESSLRSAVKLFSSEGVGKV</sequence>
<dbReference type="PANTHER" id="PTHR30097:SF15">
    <property type="entry name" value="CATION EFFLUX SYSTEM PROTEIN CUSB"/>
    <property type="match status" value="1"/>
</dbReference>
<dbReference type="InterPro" id="IPR058792">
    <property type="entry name" value="Beta-barrel_RND_2"/>
</dbReference>
<protein>
    <recommendedName>
        <fullName evidence="3">CusB-like beta-barrel domain-containing protein</fullName>
    </recommendedName>
</protein>
<gene>
    <name evidence="4" type="ORF">S01H4_27873</name>
</gene>
<comment type="caution">
    <text evidence="4">The sequence shown here is derived from an EMBL/GenBank/DDBJ whole genome shotgun (WGS) entry which is preliminary data.</text>
</comment>
<dbReference type="Gene3D" id="2.40.420.20">
    <property type="match status" value="1"/>
</dbReference>
<dbReference type="Gene3D" id="2.40.30.170">
    <property type="match status" value="1"/>
</dbReference>
<comment type="similarity">
    <text evidence="1">Belongs to the membrane fusion protein (MFP) (TC 8.A.1) family.</text>
</comment>
<dbReference type="EMBL" id="BART01013716">
    <property type="protein sequence ID" value="GAG80288.1"/>
    <property type="molecule type" value="Genomic_DNA"/>
</dbReference>
<dbReference type="FunFam" id="2.40.30.170:FF:000010">
    <property type="entry name" value="Efflux RND transporter periplasmic adaptor subunit"/>
    <property type="match status" value="1"/>
</dbReference>
<accession>X1B819</accession>
<dbReference type="GO" id="GO:0015679">
    <property type="term" value="P:plasma membrane copper ion transport"/>
    <property type="evidence" value="ECO:0007669"/>
    <property type="project" value="TreeGrafter"/>
</dbReference>
<feature type="domain" description="CusB-like beta-barrel" evidence="3">
    <location>
        <begin position="17"/>
        <end position="92"/>
    </location>
</feature>
<dbReference type="Pfam" id="PF25954">
    <property type="entry name" value="Beta-barrel_RND_2"/>
    <property type="match status" value="1"/>
</dbReference>
<evidence type="ECO:0000313" key="4">
    <source>
        <dbReference type="EMBL" id="GAG80288.1"/>
    </source>
</evidence>
<proteinExistence type="inferred from homology"/>
<keyword evidence="2" id="KW-0813">Transport</keyword>
<dbReference type="GO" id="GO:0030288">
    <property type="term" value="C:outer membrane-bounded periplasmic space"/>
    <property type="evidence" value="ECO:0007669"/>
    <property type="project" value="TreeGrafter"/>
</dbReference>
<dbReference type="PANTHER" id="PTHR30097">
    <property type="entry name" value="CATION EFFLUX SYSTEM PROTEIN CUSB"/>
    <property type="match status" value="1"/>
</dbReference>
<organism evidence="4">
    <name type="scientific">marine sediment metagenome</name>
    <dbReference type="NCBI Taxonomy" id="412755"/>
    <lineage>
        <taxon>unclassified sequences</taxon>
        <taxon>metagenomes</taxon>
        <taxon>ecological metagenomes</taxon>
    </lineage>
</organism>
<name>X1B819_9ZZZZ</name>
<dbReference type="SUPFAM" id="SSF111369">
    <property type="entry name" value="HlyD-like secretion proteins"/>
    <property type="match status" value="1"/>
</dbReference>
<dbReference type="AlphaFoldDB" id="X1B819"/>
<evidence type="ECO:0000259" key="3">
    <source>
        <dbReference type="Pfam" id="PF25954"/>
    </source>
</evidence>
<dbReference type="GO" id="GO:0060003">
    <property type="term" value="P:copper ion export"/>
    <property type="evidence" value="ECO:0007669"/>
    <property type="project" value="TreeGrafter"/>
</dbReference>